<keyword evidence="11" id="KW-0675">Receptor</keyword>
<dbReference type="PANTHER" id="PTHR48063">
    <property type="entry name" value="LRR RECEPTOR-LIKE KINASE"/>
    <property type="match status" value="1"/>
</dbReference>
<keyword evidence="6 13" id="KW-0812">Transmembrane</keyword>
<keyword evidence="3" id="KW-1003">Cell membrane</keyword>
<evidence type="ECO:0000256" key="8">
    <source>
        <dbReference type="ARBA" id="ARBA00022737"/>
    </source>
</evidence>
<dbReference type="AlphaFoldDB" id="A0A2N9HFX1"/>
<evidence type="ECO:0008006" key="15">
    <source>
        <dbReference type="Google" id="ProtNLM"/>
    </source>
</evidence>
<dbReference type="SUPFAM" id="SSF52047">
    <property type="entry name" value="RNI-like"/>
    <property type="match status" value="1"/>
</dbReference>
<keyword evidence="10 13" id="KW-0472">Membrane</keyword>
<keyword evidence="4" id="KW-0597">Phosphoprotein</keyword>
<dbReference type="Pfam" id="PF13855">
    <property type="entry name" value="LRR_8"/>
    <property type="match status" value="1"/>
</dbReference>
<name>A0A2N9HFX1_FAGSY</name>
<dbReference type="SMART" id="SM00365">
    <property type="entry name" value="LRR_SD22"/>
    <property type="match status" value="3"/>
</dbReference>
<dbReference type="PRINTS" id="PR00019">
    <property type="entry name" value="LEURICHRPT"/>
</dbReference>
<evidence type="ECO:0000256" key="11">
    <source>
        <dbReference type="ARBA" id="ARBA00023170"/>
    </source>
</evidence>
<evidence type="ECO:0000256" key="7">
    <source>
        <dbReference type="ARBA" id="ARBA00022729"/>
    </source>
</evidence>
<evidence type="ECO:0000256" key="3">
    <source>
        <dbReference type="ARBA" id="ARBA00022475"/>
    </source>
</evidence>
<dbReference type="InterPro" id="IPR001611">
    <property type="entry name" value="Leu-rich_rpt"/>
</dbReference>
<evidence type="ECO:0000256" key="12">
    <source>
        <dbReference type="ARBA" id="ARBA00023180"/>
    </source>
</evidence>
<feature type="transmembrane region" description="Helical" evidence="13">
    <location>
        <begin position="437"/>
        <end position="459"/>
    </location>
</feature>
<dbReference type="Gene3D" id="3.80.10.10">
    <property type="entry name" value="Ribonuclease Inhibitor"/>
    <property type="match status" value="1"/>
</dbReference>
<keyword evidence="8" id="KW-0677">Repeat</keyword>
<keyword evidence="7" id="KW-0732">Signal</keyword>
<gene>
    <name evidence="14" type="ORF">FSB_LOCUS41098</name>
</gene>
<evidence type="ECO:0000313" key="14">
    <source>
        <dbReference type="EMBL" id="SPD13216.1"/>
    </source>
</evidence>
<dbReference type="PANTHER" id="PTHR48063:SF98">
    <property type="entry name" value="LRR RECEPTOR-LIKE SERINE_THREONINE-PROTEIN KINASE FLS2"/>
    <property type="match status" value="1"/>
</dbReference>
<evidence type="ECO:0000256" key="10">
    <source>
        <dbReference type="ARBA" id="ARBA00023136"/>
    </source>
</evidence>
<evidence type="ECO:0000256" key="6">
    <source>
        <dbReference type="ARBA" id="ARBA00022692"/>
    </source>
</evidence>
<evidence type="ECO:0000256" key="9">
    <source>
        <dbReference type="ARBA" id="ARBA00022989"/>
    </source>
</evidence>
<protein>
    <recommendedName>
        <fullName evidence="15">Leucine-rich repeat-containing N-terminal plant-type domain-containing protein</fullName>
    </recommendedName>
</protein>
<comment type="similarity">
    <text evidence="2">Belongs to the RLP family.</text>
</comment>
<keyword evidence="9 13" id="KW-1133">Transmembrane helix</keyword>
<comment type="subcellular location">
    <subcellularLocation>
        <location evidence="1">Cell membrane</location>
        <topology evidence="1">Single-pass type I membrane protein</topology>
    </subcellularLocation>
</comment>
<evidence type="ECO:0000256" key="4">
    <source>
        <dbReference type="ARBA" id="ARBA00022553"/>
    </source>
</evidence>
<dbReference type="InterPro" id="IPR032675">
    <property type="entry name" value="LRR_dom_sf"/>
</dbReference>
<dbReference type="EMBL" id="OIVN01003732">
    <property type="protein sequence ID" value="SPD13216.1"/>
    <property type="molecule type" value="Genomic_DNA"/>
</dbReference>
<sequence>MGGSCLPQRYWPRPRTPSPEAFPPVYDDVFMSGDEWEAQLEAYERSIFGATIISMVLKFPNSSVQWKRLRYLNLSGAGFGGVIPHQLGNLSNLHYLNLGGLHNNFYDLYVMNLQWLSGLPLLQHLDMSGVNLSQASDWLPDINKLPSLLELRMSGPIPVHLQNLTSLRHLDLSFNGLNSSIPNWLYSFSHLEFLNLQFNNLQELMIIDIGENEFVGSIPSWIGHRLPSLMILSLRSNNFHGHIPKELCALTSLQILDLSHNKLFGSIPRCVENFNAMATNNNSNDAIQSYRFSLSYERFGQFESTLLVIKGKVYEYDTILHLVKSIDLSKNNFSGEIPKELTSLQGLQSLNLSFNIFTGRIPESIGDMRSLESIDFSINQLSRIPSSTQLQSLDASSFIGNELCGPPLTDNCTTNDAKPNTENKGSKDIGGGHEVDWFYVSMALGFVVGFWVVWGPLLMNRQWRMVYFQFLDRMGYKLRGVVAKTW</sequence>
<dbReference type="Pfam" id="PF00560">
    <property type="entry name" value="LRR_1"/>
    <property type="match status" value="4"/>
</dbReference>
<keyword evidence="12" id="KW-0325">Glycoprotein</keyword>
<evidence type="ECO:0000256" key="2">
    <source>
        <dbReference type="ARBA" id="ARBA00009592"/>
    </source>
</evidence>
<keyword evidence="5" id="KW-0433">Leucine-rich repeat</keyword>
<reference evidence="14" key="1">
    <citation type="submission" date="2018-02" db="EMBL/GenBank/DDBJ databases">
        <authorList>
            <person name="Cohen D.B."/>
            <person name="Kent A.D."/>
        </authorList>
    </citation>
    <scope>NUCLEOTIDE SEQUENCE</scope>
</reference>
<evidence type="ECO:0000256" key="13">
    <source>
        <dbReference type="SAM" id="Phobius"/>
    </source>
</evidence>
<evidence type="ECO:0000256" key="1">
    <source>
        <dbReference type="ARBA" id="ARBA00004251"/>
    </source>
</evidence>
<evidence type="ECO:0000256" key="5">
    <source>
        <dbReference type="ARBA" id="ARBA00022614"/>
    </source>
</evidence>
<dbReference type="SMART" id="SM00369">
    <property type="entry name" value="LRR_TYP"/>
    <property type="match status" value="4"/>
</dbReference>
<proteinExistence type="inferred from homology"/>
<accession>A0A2N9HFX1</accession>
<dbReference type="PROSITE" id="PS51450">
    <property type="entry name" value="LRR"/>
    <property type="match status" value="1"/>
</dbReference>
<dbReference type="InterPro" id="IPR046956">
    <property type="entry name" value="RLP23-like"/>
</dbReference>
<dbReference type="InterPro" id="IPR003591">
    <property type="entry name" value="Leu-rich_rpt_typical-subtyp"/>
</dbReference>
<dbReference type="FunFam" id="3.80.10.10:FF:000722">
    <property type="entry name" value="Leucine-rich repeat receptor-like protein kinase"/>
    <property type="match status" value="1"/>
</dbReference>
<dbReference type="GO" id="GO:0005886">
    <property type="term" value="C:plasma membrane"/>
    <property type="evidence" value="ECO:0007669"/>
    <property type="project" value="UniProtKB-SubCell"/>
</dbReference>
<organism evidence="14">
    <name type="scientific">Fagus sylvatica</name>
    <name type="common">Beechnut</name>
    <dbReference type="NCBI Taxonomy" id="28930"/>
    <lineage>
        <taxon>Eukaryota</taxon>
        <taxon>Viridiplantae</taxon>
        <taxon>Streptophyta</taxon>
        <taxon>Embryophyta</taxon>
        <taxon>Tracheophyta</taxon>
        <taxon>Spermatophyta</taxon>
        <taxon>Magnoliopsida</taxon>
        <taxon>eudicotyledons</taxon>
        <taxon>Gunneridae</taxon>
        <taxon>Pentapetalae</taxon>
        <taxon>rosids</taxon>
        <taxon>fabids</taxon>
        <taxon>Fagales</taxon>
        <taxon>Fagaceae</taxon>
        <taxon>Fagus</taxon>
    </lineage>
</organism>